<accession>A0ABZ3IWY3</accession>
<dbReference type="RefSeq" id="WP_093794225.1">
    <property type="nucleotide sequence ID" value="NZ_CP155571.1"/>
</dbReference>
<keyword evidence="2" id="KW-1185">Reference proteome</keyword>
<protein>
    <submittedName>
        <fullName evidence="1">Uncharacterized protein</fullName>
    </submittedName>
</protein>
<evidence type="ECO:0000313" key="1">
    <source>
        <dbReference type="EMBL" id="XFO70584.1"/>
    </source>
</evidence>
<organism evidence="1 2">
    <name type="scientific">Sporomusa acidovorans (strain ATCC 49682 / DSM 3132 / Mol)</name>
    <dbReference type="NCBI Taxonomy" id="1123286"/>
    <lineage>
        <taxon>Bacteria</taxon>
        <taxon>Bacillati</taxon>
        <taxon>Bacillota</taxon>
        <taxon>Negativicutes</taxon>
        <taxon>Selenomonadales</taxon>
        <taxon>Sporomusaceae</taxon>
        <taxon>Sporomusa</taxon>
    </lineage>
</organism>
<proteinExistence type="predicted"/>
<dbReference type="EMBL" id="CP155571">
    <property type="protein sequence ID" value="XFO70584.1"/>
    <property type="molecule type" value="Genomic_DNA"/>
</dbReference>
<evidence type="ECO:0000313" key="2">
    <source>
        <dbReference type="Proteomes" id="UP000216052"/>
    </source>
</evidence>
<reference evidence="1" key="1">
    <citation type="submission" date="2024-05" db="EMBL/GenBank/DDBJ databases">
        <title>Isolation and characterization of Sporomusa carbonis sp. nov., a carboxydotrophic hydrogenogen in the genus of Sporomusa isolated from a charcoal burning pile.</title>
        <authorList>
            <person name="Boeer T."/>
            <person name="Rosenbaum F."/>
            <person name="Eysell L."/>
            <person name="Mueller V."/>
            <person name="Daniel R."/>
            <person name="Poehlein A."/>
        </authorList>
    </citation>
    <scope>NUCLEOTIDE SEQUENCE [LARGE SCALE GENOMIC DNA]</scope>
    <source>
        <strain evidence="1">DSM 3132</strain>
    </source>
</reference>
<sequence>MKTVNEELKNKLIDLAKNGKLTCAEAHQLAESAGVSLRVIGKAVEAAGIKISDCQLGCFGKYKER</sequence>
<name>A0ABZ3IWY3_SPOA4</name>
<dbReference type="Proteomes" id="UP000216052">
    <property type="component" value="Chromosome"/>
</dbReference>
<gene>
    <name evidence="1" type="ORF">SPACI_005830</name>
</gene>